<dbReference type="KEGG" id="krh:KRH_05740"/>
<sequence>MLALEIFYLALLGLATLAILGIGAKVVFSLFKGQM</sequence>
<proteinExistence type="predicted"/>
<evidence type="ECO:0000313" key="2">
    <source>
        <dbReference type="EMBL" id="BAG28921.1"/>
    </source>
</evidence>
<evidence type="ECO:0000256" key="1">
    <source>
        <dbReference type="SAM" id="Phobius"/>
    </source>
</evidence>
<keyword evidence="1" id="KW-0812">Transmembrane</keyword>
<dbReference type="EMBL" id="AP009152">
    <property type="protein sequence ID" value="BAG28921.1"/>
    <property type="molecule type" value="Genomic_DNA"/>
</dbReference>
<organism evidence="2 3">
    <name type="scientific">Kocuria rhizophila (strain ATCC 9341 / DSM 348 / NBRC 103217 / DC2201)</name>
    <dbReference type="NCBI Taxonomy" id="378753"/>
    <lineage>
        <taxon>Bacteria</taxon>
        <taxon>Bacillati</taxon>
        <taxon>Actinomycetota</taxon>
        <taxon>Actinomycetes</taxon>
        <taxon>Micrococcales</taxon>
        <taxon>Micrococcaceae</taxon>
        <taxon>Kocuria</taxon>
    </lineage>
</organism>
<accession>B2GI66</accession>
<name>B2GI66_KOCRD</name>
<protein>
    <submittedName>
        <fullName evidence="2">Uncharacterized protein</fullName>
    </submittedName>
</protein>
<keyword evidence="1" id="KW-1133">Transmembrane helix</keyword>
<reference evidence="2 3" key="1">
    <citation type="journal article" date="2008" name="J. Bacteriol.">
        <title>Complete genome sequence of the soil actinomycete Kocuria rhizophila.</title>
        <authorList>
            <person name="Takarada H."/>
            <person name="Sekine M."/>
            <person name="Kosugi H."/>
            <person name="Matsuo Y."/>
            <person name="Fujisawa T."/>
            <person name="Omata S."/>
            <person name="Kishi E."/>
            <person name="Shimizu A."/>
            <person name="Tsukatani N."/>
            <person name="Tanikawa S."/>
            <person name="Fujita N."/>
            <person name="Harayama S."/>
        </authorList>
    </citation>
    <scope>NUCLEOTIDE SEQUENCE [LARGE SCALE GENOMIC DNA]</scope>
    <source>
        <strain evidence="3">ATCC 9341 / DSM 348 / NBRC 103217 / DC2201</strain>
    </source>
</reference>
<gene>
    <name evidence="2" type="ordered locus">KRH_05740</name>
</gene>
<feature type="transmembrane region" description="Helical" evidence="1">
    <location>
        <begin position="6"/>
        <end position="31"/>
    </location>
</feature>
<dbReference type="Proteomes" id="UP000008838">
    <property type="component" value="Chromosome"/>
</dbReference>
<keyword evidence="3" id="KW-1185">Reference proteome</keyword>
<keyword evidence="1" id="KW-0472">Membrane</keyword>
<evidence type="ECO:0000313" key="3">
    <source>
        <dbReference type="Proteomes" id="UP000008838"/>
    </source>
</evidence>
<dbReference type="HOGENOM" id="CLU_210415_2_0_11"/>
<dbReference type="AlphaFoldDB" id="B2GI66"/>